<comment type="caution">
    <text evidence="2">The sequence shown here is derived from an EMBL/GenBank/DDBJ whole genome shotgun (WGS) entry which is preliminary data.</text>
</comment>
<name>A0A177B0N9_9BILA</name>
<dbReference type="PANTHER" id="PTHR11590:SF40">
    <property type="entry name" value="HEMOCYTE PROTEIN-GLUTAMINE GAMMA-GLUTAMYLTRANSFERASE-LIKE PROTEIN"/>
    <property type="match status" value="1"/>
</dbReference>
<gene>
    <name evidence="2" type="ORF">A3Q56_05284</name>
</gene>
<dbReference type="SUPFAM" id="SSF49309">
    <property type="entry name" value="Transglutaminase, two C-terminal domains"/>
    <property type="match status" value="2"/>
</dbReference>
<dbReference type="GO" id="GO:0003810">
    <property type="term" value="F:protein-glutamine gamma-glutamyltransferase activity"/>
    <property type="evidence" value="ECO:0007669"/>
    <property type="project" value="InterPro"/>
</dbReference>
<organism evidence="2 3">
    <name type="scientific">Intoshia linei</name>
    <dbReference type="NCBI Taxonomy" id="1819745"/>
    <lineage>
        <taxon>Eukaryota</taxon>
        <taxon>Metazoa</taxon>
        <taxon>Spiralia</taxon>
        <taxon>Lophotrochozoa</taxon>
        <taxon>Mesozoa</taxon>
        <taxon>Orthonectida</taxon>
        <taxon>Rhopaluridae</taxon>
        <taxon>Intoshia</taxon>
    </lineage>
</organism>
<dbReference type="InterPro" id="IPR013783">
    <property type="entry name" value="Ig-like_fold"/>
</dbReference>
<dbReference type="EMBL" id="LWCA01000773">
    <property type="protein sequence ID" value="OAF66994.1"/>
    <property type="molecule type" value="Genomic_DNA"/>
</dbReference>
<reference evidence="2 3" key="1">
    <citation type="submission" date="2016-04" db="EMBL/GenBank/DDBJ databases">
        <title>The genome of Intoshia linei affirms orthonectids as highly simplified spiralians.</title>
        <authorList>
            <person name="Mikhailov K.V."/>
            <person name="Slusarev G.S."/>
            <person name="Nikitin M.A."/>
            <person name="Logacheva M.D."/>
            <person name="Penin A."/>
            <person name="Aleoshin V."/>
            <person name="Panchin Y.V."/>
        </authorList>
    </citation>
    <scope>NUCLEOTIDE SEQUENCE [LARGE SCALE GENOMIC DNA]</scope>
    <source>
        <strain evidence="2">Intl2013</strain>
        <tissue evidence="2">Whole animal</tissue>
    </source>
</reference>
<dbReference type="Gene3D" id="2.60.40.10">
    <property type="entry name" value="Immunoglobulins"/>
    <property type="match status" value="2"/>
</dbReference>
<dbReference type="OrthoDB" id="437511at2759"/>
<accession>A0A177B0N9</accession>
<evidence type="ECO:0000313" key="2">
    <source>
        <dbReference type="EMBL" id="OAF66994.1"/>
    </source>
</evidence>
<dbReference type="PANTHER" id="PTHR11590">
    <property type="entry name" value="PROTEIN-GLUTAMINE GAMMA-GLUTAMYLTRANSFERASE"/>
    <property type="match status" value="1"/>
</dbReference>
<evidence type="ECO:0000313" key="3">
    <source>
        <dbReference type="Proteomes" id="UP000078046"/>
    </source>
</evidence>
<feature type="non-terminal residue" evidence="2">
    <location>
        <position position="1"/>
    </location>
</feature>
<feature type="domain" description="Transglutaminase C-terminal" evidence="1">
    <location>
        <begin position="87"/>
        <end position="186"/>
    </location>
</feature>
<protein>
    <recommendedName>
        <fullName evidence="1">Transglutaminase C-terminal domain-containing protein</fullName>
    </recommendedName>
</protein>
<dbReference type="InterPro" id="IPR008958">
    <property type="entry name" value="Transglutaminase_C"/>
</dbReference>
<dbReference type="AlphaFoldDB" id="A0A177B0N9"/>
<sequence>ISPAQVTKENYSNRINFFANDHYLPPLSKYQKIAETISTVIRNKLTNVVTNYKNDIDSDKEMTANLNTKDWNLTSPDILNTKQDVRLHILAPYSANLGQDIEITIYIQNLTSLQRNVTGKMNVYSAHVDGTITTKVKSLDYNLNLKPIQGSEINLVIPTDDYIYKMTHHLYFRIYHFLEIVETKFVYTSIDDFRLLPPEIAIEIPKTIVVGNLFNCTFSFNNVSPAQLTNCQWNYECTDIQSMITVNQSDTEPYSIVSKTVSIDPQTIGIKQLVLTFTCVQICQISQSILFEVLENE</sequence>
<dbReference type="Pfam" id="PF00927">
    <property type="entry name" value="Transglut_C"/>
    <property type="match status" value="1"/>
</dbReference>
<dbReference type="Proteomes" id="UP000078046">
    <property type="component" value="Unassembled WGS sequence"/>
</dbReference>
<dbReference type="InterPro" id="IPR036238">
    <property type="entry name" value="Transglutaminase_C_sf"/>
</dbReference>
<keyword evidence="3" id="KW-1185">Reference proteome</keyword>
<proteinExistence type="predicted"/>
<dbReference type="InterPro" id="IPR050779">
    <property type="entry name" value="Transglutaminase"/>
</dbReference>
<evidence type="ECO:0000259" key="1">
    <source>
        <dbReference type="Pfam" id="PF00927"/>
    </source>
</evidence>